<comment type="cofactor">
    <cofactor evidence="1 5">
        <name>FAD</name>
        <dbReference type="ChEBI" id="CHEBI:57692"/>
    </cofactor>
</comment>
<accession>A0A841LDN7</accession>
<dbReference type="RefSeq" id="WP_184199334.1">
    <property type="nucleotide sequence ID" value="NZ_JACIIV010000013.1"/>
</dbReference>
<dbReference type="InterPro" id="IPR046373">
    <property type="entry name" value="Acyl-CoA_Oxase/DH_mid-dom_sf"/>
</dbReference>
<gene>
    <name evidence="9" type="ORF">FHS79_002106</name>
</gene>
<evidence type="ECO:0000256" key="1">
    <source>
        <dbReference type="ARBA" id="ARBA00001974"/>
    </source>
</evidence>
<dbReference type="InterPro" id="IPR009075">
    <property type="entry name" value="AcylCo_DH/oxidase_C"/>
</dbReference>
<dbReference type="PROSITE" id="PS00073">
    <property type="entry name" value="ACYL_COA_DH_2"/>
    <property type="match status" value="1"/>
</dbReference>
<dbReference type="InterPro" id="IPR006089">
    <property type="entry name" value="Acyl-CoA_DH_CS"/>
</dbReference>
<dbReference type="Proteomes" id="UP000538147">
    <property type="component" value="Unassembled WGS sequence"/>
</dbReference>
<dbReference type="Gene3D" id="1.10.540.10">
    <property type="entry name" value="Acyl-CoA dehydrogenase/oxidase, N-terminal domain"/>
    <property type="match status" value="1"/>
</dbReference>
<dbReference type="SUPFAM" id="SSF56645">
    <property type="entry name" value="Acyl-CoA dehydrogenase NM domain-like"/>
    <property type="match status" value="1"/>
</dbReference>
<dbReference type="EMBL" id="JACIIV010000013">
    <property type="protein sequence ID" value="MBB6227925.1"/>
    <property type="molecule type" value="Genomic_DNA"/>
</dbReference>
<dbReference type="InterPro" id="IPR036250">
    <property type="entry name" value="AcylCo_DH-like_C"/>
</dbReference>
<dbReference type="Pfam" id="PF00441">
    <property type="entry name" value="Acyl-CoA_dh_1"/>
    <property type="match status" value="1"/>
</dbReference>
<comment type="caution">
    <text evidence="9">The sequence shown here is derived from an EMBL/GenBank/DDBJ whole genome shotgun (WGS) entry which is preliminary data.</text>
</comment>
<evidence type="ECO:0000256" key="3">
    <source>
        <dbReference type="ARBA" id="ARBA00022630"/>
    </source>
</evidence>
<dbReference type="InterPro" id="IPR013786">
    <property type="entry name" value="AcylCoA_DH/ox_N"/>
</dbReference>
<feature type="domain" description="Acyl-CoA dehydrogenase/oxidase C-terminal" evidence="6">
    <location>
        <begin position="255"/>
        <end position="371"/>
    </location>
</feature>
<comment type="similarity">
    <text evidence="2 5">Belongs to the acyl-CoA dehydrogenase family.</text>
</comment>
<evidence type="ECO:0000313" key="10">
    <source>
        <dbReference type="Proteomes" id="UP000538147"/>
    </source>
</evidence>
<dbReference type="Gene3D" id="1.20.140.10">
    <property type="entry name" value="Butyryl-CoA Dehydrogenase, subunit A, domain 3"/>
    <property type="match status" value="1"/>
</dbReference>
<dbReference type="GO" id="GO:0003995">
    <property type="term" value="F:acyl-CoA dehydrogenase activity"/>
    <property type="evidence" value="ECO:0007669"/>
    <property type="project" value="InterPro"/>
</dbReference>
<evidence type="ECO:0000259" key="6">
    <source>
        <dbReference type="Pfam" id="PF00441"/>
    </source>
</evidence>
<keyword evidence="4 5" id="KW-0274">FAD</keyword>
<dbReference type="PANTHER" id="PTHR43884">
    <property type="entry name" value="ACYL-COA DEHYDROGENASE"/>
    <property type="match status" value="1"/>
</dbReference>
<reference evidence="9 10" key="1">
    <citation type="submission" date="2020-08" db="EMBL/GenBank/DDBJ databases">
        <title>Genomic Encyclopedia of Type Strains, Phase IV (KMG-IV): sequencing the most valuable type-strain genomes for metagenomic binning, comparative biology and taxonomic classification.</title>
        <authorList>
            <person name="Goeker M."/>
        </authorList>
    </citation>
    <scope>NUCLEOTIDE SEQUENCE [LARGE SCALE GENOMIC DNA]</scope>
    <source>
        <strain evidence="9 10">DSM 102189</strain>
    </source>
</reference>
<keyword evidence="5" id="KW-0560">Oxidoreductase</keyword>
<feature type="domain" description="Acyl-CoA dehydrogenase/oxidase N-terminal" evidence="8">
    <location>
        <begin position="7"/>
        <end position="107"/>
    </location>
</feature>
<sequence>MIGFAPTPEQSQLQATARGFAQSEIRPLVERTRHAKAGWDDVKPVFEAGAALGLTKIFVPEALGGLGGSCLDAALILEELGAADVGIASDYFSLTATMPLLLQRAGAQAELAAFSAAPAMVLAGAQSEPNVAGSELMLAGADPAFGPKLAAVREGEGWTLRGEKSAFITNAGVADNYLIIARTDAAQPLMGGLSLFWVPADTPGMSVGRKTPLIGWPLTSHAALHFDDVALPASALLGRAGGAAMLFAMVPEMPVCLAACFVGLARAAHGYALDYAKQRRSMGAPIARAQAVAMKLAEMHQEVTAARLMVWHAAALCETDPMQAAMVAAPAAKVRAVDAAIRCAQLCVETLGGYGVTTEYEAGRFLNDAWIGWSCDFTRDVLMLGIAAAVTGQE</sequence>
<dbReference type="Pfam" id="PF02770">
    <property type="entry name" value="Acyl-CoA_dh_M"/>
    <property type="match status" value="1"/>
</dbReference>
<feature type="domain" description="Acyl-CoA oxidase/dehydrogenase middle" evidence="7">
    <location>
        <begin position="140"/>
        <end position="229"/>
    </location>
</feature>
<name>A0A841LDN7_9SPHN</name>
<evidence type="ECO:0000256" key="2">
    <source>
        <dbReference type="ARBA" id="ARBA00009347"/>
    </source>
</evidence>
<evidence type="ECO:0000259" key="7">
    <source>
        <dbReference type="Pfam" id="PF02770"/>
    </source>
</evidence>
<protein>
    <submittedName>
        <fullName evidence="9">Alkylation response protein AidB-like acyl-CoA dehydrogenase</fullName>
    </submittedName>
</protein>
<dbReference type="InterPro" id="IPR006091">
    <property type="entry name" value="Acyl-CoA_Oxase/DH_mid-dom"/>
</dbReference>
<dbReference type="AlphaFoldDB" id="A0A841LDN7"/>
<evidence type="ECO:0000256" key="5">
    <source>
        <dbReference type="RuleBase" id="RU362125"/>
    </source>
</evidence>
<dbReference type="Gene3D" id="2.40.110.10">
    <property type="entry name" value="Butyryl-CoA Dehydrogenase, subunit A, domain 2"/>
    <property type="match status" value="1"/>
</dbReference>
<dbReference type="InterPro" id="IPR037069">
    <property type="entry name" value="AcylCoA_DH/ox_N_sf"/>
</dbReference>
<evidence type="ECO:0000259" key="8">
    <source>
        <dbReference type="Pfam" id="PF02771"/>
    </source>
</evidence>
<keyword evidence="10" id="KW-1185">Reference proteome</keyword>
<dbReference type="Pfam" id="PF02771">
    <property type="entry name" value="Acyl-CoA_dh_N"/>
    <property type="match status" value="1"/>
</dbReference>
<dbReference type="InterPro" id="IPR009100">
    <property type="entry name" value="AcylCoA_DH/oxidase_NM_dom_sf"/>
</dbReference>
<dbReference type="PANTHER" id="PTHR43884:SF12">
    <property type="entry name" value="ISOVALERYL-COA DEHYDROGENASE, MITOCHONDRIAL-RELATED"/>
    <property type="match status" value="1"/>
</dbReference>
<dbReference type="GO" id="GO:0050660">
    <property type="term" value="F:flavin adenine dinucleotide binding"/>
    <property type="evidence" value="ECO:0007669"/>
    <property type="project" value="InterPro"/>
</dbReference>
<keyword evidence="3 5" id="KW-0285">Flavoprotein</keyword>
<evidence type="ECO:0000313" key="9">
    <source>
        <dbReference type="EMBL" id="MBB6227925.1"/>
    </source>
</evidence>
<organism evidence="9 10">
    <name type="scientific">Polymorphobacter multimanifer</name>
    <dbReference type="NCBI Taxonomy" id="1070431"/>
    <lineage>
        <taxon>Bacteria</taxon>
        <taxon>Pseudomonadati</taxon>
        <taxon>Pseudomonadota</taxon>
        <taxon>Alphaproteobacteria</taxon>
        <taxon>Sphingomonadales</taxon>
        <taxon>Sphingosinicellaceae</taxon>
        <taxon>Polymorphobacter</taxon>
    </lineage>
</organism>
<evidence type="ECO:0000256" key="4">
    <source>
        <dbReference type="ARBA" id="ARBA00022827"/>
    </source>
</evidence>
<dbReference type="SUPFAM" id="SSF47203">
    <property type="entry name" value="Acyl-CoA dehydrogenase C-terminal domain-like"/>
    <property type="match status" value="1"/>
</dbReference>
<proteinExistence type="inferred from homology"/>